<dbReference type="SUPFAM" id="SSF51735">
    <property type="entry name" value="NAD(P)-binding Rossmann-fold domains"/>
    <property type="match status" value="1"/>
</dbReference>
<protein>
    <recommendedName>
        <fullName evidence="2">NAD-dependent epimerase/dehydratase domain-containing protein</fullName>
    </recommendedName>
</protein>
<comment type="similarity">
    <text evidence="1">Belongs to the NAD(P)-dependent epimerase/dehydratase family.</text>
</comment>
<accession>A0A382NZJ1</accession>
<dbReference type="Pfam" id="PF01370">
    <property type="entry name" value="Epimerase"/>
    <property type="match status" value="1"/>
</dbReference>
<evidence type="ECO:0000256" key="1">
    <source>
        <dbReference type="ARBA" id="ARBA00007637"/>
    </source>
</evidence>
<evidence type="ECO:0000313" key="3">
    <source>
        <dbReference type="EMBL" id="SVC65775.1"/>
    </source>
</evidence>
<dbReference type="InterPro" id="IPR001509">
    <property type="entry name" value="Epimerase_deHydtase"/>
</dbReference>
<dbReference type="PANTHER" id="PTHR43000">
    <property type="entry name" value="DTDP-D-GLUCOSE 4,6-DEHYDRATASE-RELATED"/>
    <property type="match status" value="1"/>
</dbReference>
<proteinExistence type="inferred from homology"/>
<dbReference type="InterPro" id="IPR036291">
    <property type="entry name" value="NAD(P)-bd_dom_sf"/>
</dbReference>
<dbReference type="EMBL" id="UINC01103412">
    <property type="protein sequence ID" value="SVC65775.1"/>
    <property type="molecule type" value="Genomic_DNA"/>
</dbReference>
<feature type="domain" description="NAD-dependent epimerase/dehydratase" evidence="2">
    <location>
        <begin position="8"/>
        <end position="166"/>
    </location>
</feature>
<sequence length="249" mass="26856">MGEPLPEAVAEFEPDALAHLAWEGIPDFGRERCLKNQSDQESFFGSILMMPTLRRVVVAGTCREYGDLIGRSPGTVEVSPVDEFGRAKDALHRMLRLACGESQVDLTWFRIFYVYGPGQRRESLIPSLLHQLGLGQGPRIKNPDGAHDFVYVGDVATAFRLAVESTGGPEVADLGSGDLHQVQEVLEAASVGSDLTSQQAEERSRAPVGGIWANLDAAQDGLGWQPTTSLVEGIGLTRVAIVGSQTSRI</sequence>
<dbReference type="Gene3D" id="3.90.25.10">
    <property type="entry name" value="UDP-galactose 4-epimerase, domain 1"/>
    <property type="match status" value="1"/>
</dbReference>
<dbReference type="Gene3D" id="3.40.50.720">
    <property type="entry name" value="NAD(P)-binding Rossmann-like Domain"/>
    <property type="match status" value="1"/>
</dbReference>
<dbReference type="AlphaFoldDB" id="A0A382NZJ1"/>
<organism evidence="3">
    <name type="scientific">marine metagenome</name>
    <dbReference type="NCBI Taxonomy" id="408172"/>
    <lineage>
        <taxon>unclassified sequences</taxon>
        <taxon>metagenomes</taxon>
        <taxon>ecological metagenomes</taxon>
    </lineage>
</organism>
<reference evidence="3" key="1">
    <citation type="submission" date="2018-05" db="EMBL/GenBank/DDBJ databases">
        <authorList>
            <person name="Lanie J.A."/>
            <person name="Ng W.-L."/>
            <person name="Kazmierczak K.M."/>
            <person name="Andrzejewski T.M."/>
            <person name="Davidsen T.M."/>
            <person name="Wayne K.J."/>
            <person name="Tettelin H."/>
            <person name="Glass J.I."/>
            <person name="Rusch D."/>
            <person name="Podicherti R."/>
            <person name="Tsui H.-C.T."/>
            <person name="Winkler M.E."/>
        </authorList>
    </citation>
    <scope>NUCLEOTIDE SEQUENCE</scope>
</reference>
<name>A0A382NZJ1_9ZZZZ</name>
<evidence type="ECO:0000259" key="2">
    <source>
        <dbReference type="Pfam" id="PF01370"/>
    </source>
</evidence>
<gene>
    <name evidence="3" type="ORF">METZ01_LOCUS318629</name>
</gene>